<dbReference type="HAMAP" id="MF_00222">
    <property type="entry name" value="Shikimate_DH_AroE"/>
    <property type="match status" value="1"/>
</dbReference>
<feature type="binding site" evidence="3">
    <location>
        <position position="107"/>
    </location>
    <ligand>
        <name>shikimate</name>
        <dbReference type="ChEBI" id="CHEBI:36208"/>
    </ligand>
</feature>
<dbReference type="Gene3D" id="3.40.50.720">
    <property type="entry name" value="NAD(P)-binding Rossmann-like Domain"/>
    <property type="match status" value="1"/>
</dbReference>
<evidence type="ECO:0000256" key="2">
    <source>
        <dbReference type="ARBA" id="ARBA00023141"/>
    </source>
</evidence>
<evidence type="ECO:0000256" key="3">
    <source>
        <dbReference type="HAMAP-Rule" id="MF_00222"/>
    </source>
</evidence>
<comment type="function">
    <text evidence="3">Involved in the biosynthesis of the chorismate, which leads to the biosynthesis of aromatic amino acids. Catalyzes the reversible NADPH linked reduction of 3-dehydroshikimate (DHSA) to yield shikimate (SA).</text>
</comment>
<dbReference type="Gene3D" id="3.40.50.10860">
    <property type="entry name" value="Leucine Dehydrogenase, chain A, domain 1"/>
    <property type="match status" value="1"/>
</dbReference>
<keyword evidence="3" id="KW-0521">NADP</keyword>
<feature type="binding site" evidence="3">
    <location>
        <position position="92"/>
    </location>
    <ligand>
        <name>shikimate</name>
        <dbReference type="ChEBI" id="CHEBI:36208"/>
    </ligand>
</feature>
<feature type="binding site" evidence="3">
    <location>
        <position position="67"/>
    </location>
    <ligand>
        <name>shikimate</name>
        <dbReference type="ChEBI" id="CHEBI:36208"/>
    </ligand>
</feature>
<dbReference type="GO" id="GO:0004764">
    <property type="term" value="F:shikimate 3-dehydrogenase (NADP+) activity"/>
    <property type="evidence" value="ECO:0007669"/>
    <property type="project" value="UniProtKB-EC"/>
</dbReference>
<dbReference type="PANTHER" id="PTHR21089">
    <property type="entry name" value="SHIKIMATE DEHYDROGENASE"/>
    <property type="match status" value="1"/>
</dbReference>
<evidence type="ECO:0000256" key="1">
    <source>
        <dbReference type="ARBA" id="ARBA00004871"/>
    </source>
</evidence>
<dbReference type="NCBIfam" id="NF009201">
    <property type="entry name" value="PRK12549.1"/>
    <property type="match status" value="1"/>
</dbReference>
<dbReference type="NCBIfam" id="NF001319">
    <property type="entry name" value="PRK00258.3-3"/>
    <property type="match status" value="1"/>
</dbReference>
<evidence type="ECO:0000313" key="6">
    <source>
        <dbReference type="EMBL" id="MBO8190538.1"/>
    </source>
</evidence>
<dbReference type="Proteomes" id="UP001519064">
    <property type="component" value="Unassembled WGS sequence"/>
</dbReference>
<sequence>MQACAYGLIGAGIGTSLSPALHMEEGRHHGLDLSYMLIDTARPGTPDELGGLLRDAEAQGLAGLNITHPYKQRVIPELDELSPLARVIGAVNTVVFRDGRRIGHNTDASGFARSFRRGLPGAATRRVVQFGAGGAGAAVAHAQLEAGTGHVAIVDPDPSRSAALVRALRKAFGDERADAVDPDGLPASLTAADGVVNASPVGMLSHPGTPVAVELLRDDQWVADVVYMPAETRLLSEAAARGLRTLGGTGMCVFQAAGAFELITGRTPDTERMLRHLSRLLAQREAATPA</sequence>
<dbReference type="InterPro" id="IPR046346">
    <property type="entry name" value="Aminoacid_DH-like_N_sf"/>
</dbReference>
<feature type="active site" description="Proton acceptor" evidence="3">
    <location>
        <position position="71"/>
    </location>
</feature>
<comment type="caution">
    <text evidence="6">The sequence shown here is derived from an EMBL/GenBank/DDBJ whole genome shotgun (WGS) entry which is preliminary data.</text>
</comment>
<protein>
    <recommendedName>
        <fullName evidence="3">Shikimate dehydrogenase (NADP(+))</fullName>
        <shortName evidence="3">SDH</shortName>
        <ecNumber evidence="3">1.1.1.25</ecNumber>
    </recommendedName>
</protein>
<feature type="binding site" evidence="3">
    <location>
        <position position="255"/>
    </location>
    <ligand>
        <name>shikimate</name>
        <dbReference type="ChEBI" id="CHEBI:36208"/>
    </ligand>
</feature>
<comment type="caution">
    <text evidence="3">Lacks conserved residue(s) required for the propagation of feature annotation.</text>
</comment>
<keyword evidence="3 6" id="KW-0560">Oxidoreductase</keyword>
<keyword evidence="3" id="KW-0028">Amino-acid biosynthesis</keyword>
<evidence type="ECO:0000259" key="5">
    <source>
        <dbReference type="Pfam" id="PF18317"/>
    </source>
</evidence>
<comment type="subunit">
    <text evidence="3">Homodimer.</text>
</comment>
<feature type="binding site" evidence="3">
    <location>
        <position position="225"/>
    </location>
    <ligand>
        <name>NADP(+)</name>
        <dbReference type="ChEBI" id="CHEBI:58349"/>
    </ligand>
</feature>
<comment type="pathway">
    <text evidence="1 3">Metabolic intermediate biosynthesis; chorismate biosynthesis; chorismate from D-erythrose 4-phosphate and phosphoenolpyruvate: step 4/7.</text>
</comment>
<keyword evidence="7" id="KW-1185">Reference proteome</keyword>
<organism evidence="6 7">
    <name type="scientific">Streptomyces oryzae</name>
    <dbReference type="NCBI Taxonomy" id="1434886"/>
    <lineage>
        <taxon>Bacteria</taxon>
        <taxon>Bacillati</taxon>
        <taxon>Actinomycetota</taxon>
        <taxon>Actinomycetes</taxon>
        <taxon>Kitasatosporales</taxon>
        <taxon>Streptomycetaceae</taxon>
        <taxon>Streptomyces</taxon>
    </lineage>
</organism>
<comment type="similarity">
    <text evidence="3">Belongs to the shikimate dehydrogenase family.</text>
</comment>
<dbReference type="InterPro" id="IPR013708">
    <property type="entry name" value="Shikimate_DH-bd_N"/>
</dbReference>
<keyword evidence="2 3" id="KW-0057">Aromatic amino acid biosynthesis</keyword>
<feature type="binding site" evidence="3">
    <location>
        <position position="227"/>
    </location>
    <ligand>
        <name>shikimate</name>
        <dbReference type="ChEBI" id="CHEBI:36208"/>
    </ligand>
</feature>
<feature type="binding site" evidence="3">
    <location>
        <begin position="16"/>
        <end position="18"/>
    </location>
    <ligand>
        <name>shikimate</name>
        <dbReference type="ChEBI" id="CHEBI:36208"/>
    </ligand>
</feature>
<evidence type="ECO:0000259" key="4">
    <source>
        <dbReference type="Pfam" id="PF08501"/>
    </source>
</evidence>
<name>A0ABS3X587_9ACTN</name>
<evidence type="ECO:0000313" key="7">
    <source>
        <dbReference type="Proteomes" id="UP001519064"/>
    </source>
</evidence>
<dbReference type="InterPro" id="IPR041121">
    <property type="entry name" value="SDH_C"/>
</dbReference>
<comment type="catalytic activity">
    <reaction evidence="3">
        <text>shikimate + NADP(+) = 3-dehydroshikimate + NADPH + H(+)</text>
        <dbReference type="Rhea" id="RHEA:17737"/>
        <dbReference type="ChEBI" id="CHEBI:15378"/>
        <dbReference type="ChEBI" id="CHEBI:16630"/>
        <dbReference type="ChEBI" id="CHEBI:36208"/>
        <dbReference type="ChEBI" id="CHEBI:57783"/>
        <dbReference type="ChEBI" id="CHEBI:58349"/>
        <dbReference type="EC" id="1.1.1.25"/>
    </reaction>
</comment>
<dbReference type="CDD" id="cd01065">
    <property type="entry name" value="NAD_bind_Shikimate_DH"/>
    <property type="match status" value="1"/>
</dbReference>
<feature type="binding site" evidence="3">
    <location>
        <begin position="131"/>
        <end position="135"/>
    </location>
    <ligand>
        <name>NADP(+)</name>
        <dbReference type="ChEBI" id="CHEBI:58349"/>
    </ligand>
</feature>
<dbReference type="SUPFAM" id="SSF53223">
    <property type="entry name" value="Aminoacid dehydrogenase-like, N-terminal domain"/>
    <property type="match status" value="1"/>
</dbReference>
<proteinExistence type="inferred from homology"/>
<feature type="domain" description="SDH C-terminal" evidence="5">
    <location>
        <begin position="248"/>
        <end position="276"/>
    </location>
</feature>
<accession>A0ABS3X587</accession>
<dbReference type="SUPFAM" id="SSF51735">
    <property type="entry name" value="NAD(P)-binding Rossmann-fold domains"/>
    <property type="match status" value="1"/>
</dbReference>
<dbReference type="InterPro" id="IPR036291">
    <property type="entry name" value="NAD(P)-bd_dom_sf"/>
</dbReference>
<gene>
    <name evidence="3" type="primary">aroE</name>
    <name evidence="6" type="ORF">ITI46_02250</name>
</gene>
<dbReference type="PANTHER" id="PTHR21089:SF1">
    <property type="entry name" value="BIFUNCTIONAL 3-DEHYDROQUINATE DEHYDRATASE_SHIKIMATE DEHYDROGENASE, CHLOROPLASTIC"/>
    <property type="match status" value="1"/>
</dbReference>
<dbReference type="EC" id="1.1.1.25" evidence="3"/>
<feature type="domain" description="Shikimate dehydrogenase substrate binding N-terminal" evidence="4">
    <location>
        <begin position="8"/>
        <end position="94"/>
    </location>
</feature>
<dbReference type="EMBL" id="JADKMA010000006">
    <property type="protein sequence ID" value="MBO8190538.1"/>
    <property type="molecule type" value="Genomic_DNA"/>
</dbReference>
<feature type="binding site" evidence="3">
    <location>
        <position position="248"/>
    </location>
    <ligand>
        <name>NADP(+)</name>
        <dbReference type="ChEBI" id="CHEBI:58349"/>
    </ligand>
</feature>
<dbReference type="Pfam" id="PF08501">
    <property type="entry name" value="Shikimate_dh_N"/>
    <property type="match status" value="1"/>
</dbReference>
<reference evidence="6 7" key="1">
    <citation type="submission" date="2020-11" db="EMBL/GenBank/DDBJ databases">
        <title>Streptomyces spirodelae sp. nov., isolated from duckweed.</title>
        <authorList>
            <person name="Saimee Y."/>
            <person name="Duangmal K."/>
        </authorList>
    </citation>
    <scope>NUCLEOTIDE SEQUENCE [LARGE SCALE GENOMIC DNA]</scope>
    <source>
        <strain evidence="6 7">S16-07</strain>
    </source>
</reference>
<dbReference type="Pfam" id="PF18317">
    <property type="entry name" value="SDH_C"/>
    <property type="match status" value="1"/>
</dbReference>
<dbReference type="InterPro" id="IPR022893">
    <property type="entry name" value="Shikimate_DH_fam"/>
</dbReference>